<dbReference type="EMBL" id="KL197723">
    <property type="protein sequence ID" value="KDQ56198.1"/>
    <property type="molecule type" value="Genomic_DNA"/>
</dbReference>
<evidence type="ECO:0000313" key="2">
    <source>
        <dbReference type="Proteomes" id="UP000027265"/>
    </source>
</evidence>
<dbReference type="AlphaFoldDB" id="A0A067PN22"/>
<name>A0A067PN22_9AGAM</name>
<evidence type="ECO:0000313" key="1">
    <source>
        <dbReference type="EMBL" id="KDQ56198.1"/>
    </source>
</evidence>
<organism evidence="1 2">
    <name type="scientific">Jaapia argillacea MUCL 33604</name>
    <dbReference type="NCBI Taxonomy" id="933084"/>
    <lineage>
        <taxon>Eukaryota</taxon>
        <taxon>Fungi</taxon>
        <taxon>Dikarya</taxon>
        <taxon>Basidiomycota</taxon>
        <taxon>Agaricomycotina</taxon>
        <taxon>Agaricomycetes</taxon>
        <taxon>Agaricomycetidae</taxon>
        <taxon>Jaapiales</taxon>
        <taxon>Jaapiaceae</taxon>
        <taxon>Jaapia</taxon>
    </lineage>
</organism>
<accession>A0A067PN22</accession>
<gene>
    <name evidence="1" type="ORF">JAAARDRAFT_59574</name>
</gene>
<keyword evidence="2" id="KW-1185">Reference proteome</keyword>
<dbReference type="InParanoid" id="A0A067PN22"/>
<dbReference type="HOGENOM" id="CLU_1643946_0_0_1"/>
<dbReference type="Proteomes" id="UP000027265">
    <property type="component" value="Unassembled WGS sequence"/>
</dbReference>
<proteinExistence type="predicted"/>
<protein>
    <submittedName>
        <fullName evidence="1">Uncharacterized protein</fullName>
    </submittedName>
</protein>
<sequence>MTSATDLLNLPFGNTSTAPAGAELIAIPDVKIDPAVYSQVVELHEWPEDFRGILDEFKAKLETVTAANSPANSLDVVVNVLQTLLQKEVEELHTLGVDLPYKITLRISSNRLTSYVSRQRSHRTWCRGRMNLGLQRRHSKNVWNRSSHGRSEGIVKRPTLV</sequence>
<reference evidence="2" key="1">
    <citation type="journal article" date="2014" name="Proc. Natl. Acad. Sci. U.S.A.">
        <title>Extensive sampling of basidiomycete genomes demonstrates inadequacy of the white-rot/brown-rot paradigm for wood decay fungi.</title>
        <authorList>
            <person name="Riley R."/>
            <person name="Salamov A.A."/>
            <person name="Brown D.W."/>
            <person name="Nagy L.G."/>
            <person name="Floudas D."/>
            <person name="Held B.W."/>
            <person name="Levasseur A."/>
            <person name="Lombard V."/>
            <person name="Morin E."/>
            <person name="Otillar R."/>
            <person name="Lindquist E.A."/>
            <person name="Sun H."/>
            <person name="LaButti K.M."/>
            <person name="Schmutz J."/>
            <person name="Jabbour D."/>
            <person name="Luo H."/>
            <person name="Baker S.E."/>
            <person name="Pisabarro A.G."/>
            <person name="Walton J.D."/>
            <person name="Blanchette R.A."/>
            <person name="Henrissat B."/>
            <person name="Martin F."/>
            <person name="Cullen D."/>
            <person name="Hibbett D.S."/>
            <person name="Grigoriev I.V."/>
        </authorList>
    </citation>
    <scope>NUCLEOTIDE SEQUENCE [LARGE SCALE GENOMIC DNA]</scope>
    <source>
        <strain evidence="2">MUCL 33604</strain>
    </source>
</reference>